<dbReference type="AlphaFoldDB" id="A0A1Y1ZA65"/>
<organism evidence="2 3">
    <name type="scientific">Clohesyomyces aquaticus</name>
    <dbReference type="NCBI Taxonomy" id="1231657"/>
    <lineage>
        <taxon>Eukaryota</taxon>
        <taxon>Fungi</taxon>
        <taxon>Dikarya</taxon>
        <taxon>Ascomycota</taxon>
        <taxon>Pezizomycotina</taxon>
        <taxon>Dothideomycetes</taxon>
        <taxon>Pleosporomycetidae</taxon>
        <taxon>Pleosporales</taxon>
        <taxon>Lindgomycetaceae</taxon>
        <taxon>Clohesyomyces</taxon>
    </lineage>
</organism>
<dbReference type="Proteomes" id="UP000193144">
    <property type="component" value="Unassembled WGS sequence"/>
</dbReference>
<evidence type="ECO:0000313" key="3">
    <source>
        <dbReference type="Proteomes" id="UP000193144"/>
    </source>
</evidence>
<evidence type="ECO:0000256" key="1">
    <source>
        <dbReference type="SAM" id="MobiDB-lite"/>
    </source>
</evidence>
<evidence type="ECO:0000313" key="2">
    <source>
        <dbReference type="EMBL" id="ORY07004.1"/>
    </source>
</evidence>
<comment type="caution">
    <text evidence="2">The sequence shown here is derived from an EMBL/GenBank/DDBJ whole genome shotgun (WGS) entry which is preliminary data.</text>
</comment>
<feature type="region of interest" description="Disordered" evidence="1">
    <location>
        <begin position="153"/>
        <end position="178"/>
    </location>
</feature>
<accession>A0A1Y1ZA65</accession>
<proteinExistence type="predicted"/>
<gene>
    <name evidence="2" type="ORF">BCR34DRAFT_29421</name>
</gene>
<protein>
    <submittedName>
        <fullName evidence="2">Uncharacterized protein</fullName>
    </submittedName>
</protein>
<reference evidence="2 3" key="1">
    <citation type="submission" date="2016-07" db="EMBL/GenBank/DDBJ databases">
        <title>Pervasive Adenine N6-methylation of Active Genes in Fungi.</title>
        <authorList>
            <consortium name="DOE Joint Genome Institute"/>
            <person name="Mondo S.J."/>
            <person name="Dannebaum R.O."/>
            <person name="Kuo R.C."/>
            <person name="Labutti K."/>
            <person name="Haridas S."/>
            <person name="Kuo A."/>
            <person name="Salamov A."/>
            <person name="Ahrendt S.R."/>
            <person name="Lipzen A."/>
            <person name="Sullivan W."/>
            <person name="Andreopoulos W.B."/>
            <person name="Clum A."/>
            <person name="Lindquist E."/>
            <person name="Daum C."/>
            <person name="Ramamoorthy G.K."/>
            <person name="Gryganskyi A."/>
            <person name="Culley D."/>
            <person name="Magnuson J.K."/>
            <person name="James T.Y."/>
            <person name="O'Malley M.A."/>
            <person name="Stajich J.E."/>
            <person name="Spatafora J.W."/>
            <person name="Visel A."/>
            <person name="Grigoriev I.V."/>
        </authorList>
    </citation>
    <scope>NUCLEOTIDE SEQUENCE [LARGE SCALE GENOMIC DNA]</scope>
    <source>
        <strain evidence="2 3">CBS 115471</strain>
    </source>
</reference>
<name>A0A1Y1ZA65_9PLEO</name>
<sequence length="178" mass="19747">MSTPALHRSSTLSPTRGLAALIGNKTPSPSDRSRFKFPRFRRCDEECSSFGLRVLGCNRGSDSALRAKTFWTPGGHVHGPLLCQSHMYLVAKDRLRDAWPASQMFRPELKTAGFAWRGTKPQRFGMATMPVCSFLARHHRSFNVTLKQRDLLGGGGLGTGKPLSRSFKAHKRPVEPTP</sequence>
<keyword evidence="3" id="KW-1185">Reference proteome</keyword>
<dbReference type="EMBL" id="MCFA01000112">
    <property type="protein sequence ID" value="ORY07004.1"/>
    <property type="molecule type" value="Genomic_DNA"/>
</dbReference>